<dbReference type="InterPro" id="IPR058245">
    <property type="entry name" value="NreC/VraR/RcsB-like_REC"/>
</dbReference>
<evidence type="ECO:0000256" key="1">
    <source>
        <dbReference type="ARBA" id="ARBA00022553"/>
    </source>
</evidence>
<organism evidence="8 9">
    <name type="scientific">Rhodoferax ferrireducens</name>
    <dbReference type="NCBI Taxonomy" id="192843"/>
    <lineage>
        <taxon>Bacteria</taxon>
        <taxon>Pseudomonadati</taxon>
        <taxon>Pseudomonadota</taxon>
        <taxon>Betaproteobacteria</taxon>
        <taxon>Burkholderiales</taxon>
        <taxon>Comamonadaceae</taxon>
        <taxon>Rhodoferax</taxon>
    </lineage>
</organism>
<dbReference type="Proteomes" id="UP000192505">
    <property type="component" value="Unassembled WGS sequence"/>
</dbReference>
<keyword evidence="1 5" id="KW-0597">Phosphoprotein</keyword>
<evidence type="ECO:0000256" key="2">
    <source>
        <dbReference type="ARBA" id="ARBA00023015"/>
    </source>
</evidence>
<evidence type="ECO:0008006" key="10">
    <source>
        <dbReference type="Google" id="ProtNLM"/>
    </source>
</evidence>
<feature type="modified residue" description="4-aspartylphosphate" evidence="5">
    <location>
        <position position="55"/>
    </location>
</feature>
<dbReference type="InterPro" id="IPR016032">
    <property type="entry name" value="Sig_transdc_resp-reg_C-effctor"/>
</dbReference>
<feature type="domain" description="Response regulatory" evidence="7">
    <location>
        <begin position="4"/>
        <end position="120"/>
    </location>
</feature>
<dbReference type="InterPro" id="IPR039420">
    <property type="entry name" value="WalR-like"/>
</dbReference>
<dbReference type="GO" id="GO:0000160">
    <property type="term" value="P:phosphorelay signal transduction system"/>
    <property type="evidence" value="ECO:0007669"/>
    <property type="project" value="InterPro"/>
</dbReference>
<reference evidence="8 9" key="1">
    <citation type="submission" date="2017-01" db="EMBL/GenBank/DDBJ databases">
        <title>Novel large sulfur bacteria in the metagenomes of groundwater-fed chemosynthetic microbial mats in the Lake Huron basin.</title>
        <authorList>
            <person name="Sharrar A.M."/>
            <person name="Flood B.E."/>
            <person name="Bailey J.V."/>
            <person name="Jones D.S."/>
            <person name="Biddanda B."/>
            <person name="Ruberg S.A."/>
            <person name="Marcus D.N."/>
            <person name="Dick G.J."/>
        </authorList>
    </citation>
    <scope>NUCLEOTIDE SEQUENCE [LARGE SCALE GENOMIC DNA]</scope>
    <source>
        <strain evidence="8">A7</strain>
    </source>
</reference>
<dbReference type="PANTHER" id="PTHR43214:SF41">
    <property type="entry name" value="NITRATE_NITRITE RESPONSE REGULATOR PROTEIN NARP"/>
    <property type="match status" value="1"/>
</dbReference>
<dbReference type="Pfam" id="PF00072">
    <property type="entry name" value="Response_reg"/>
    <property type="match status" value="1"/>
</dbReference>
<evidence type="ECO:0000256" key="4">
    <source>
        <dbReference type="ARBA" id="ARBA00023163"/>
    </source>
</evidence>
<dbReference type="CDD" id="cd17535">
    <property type="entry name" value="REC_NarL-like"/>
    <property type="match status" value="1"/>
</dbReference>
<dbReference type="CDD" id="cd06170">
    <property type="entry name" value="LuxR_C_like"/>
    <property type="match status" value="1"/>
</dbReference>
<dbReference type="GO" id="GO:0003677">
    <property type="term" value="F:DNA binding"/>
    <property type="evidence" value="ECO:0007669"/>
    <property type="project" value="UniProtKB-KW"/>
</dbReference>
<gene>
    <name evidence="8" type="ORF">BWK72_16900</name>
</gene>
<evidence type="ECO:0000259" key="6">
    <source>
        <dbReference type="PROSITE" id="PS50043"/>
    </source>
</evidence>
<dbReference type="InterPro" id="IPR001789">
    <property type="entry name" value="Sig_transdc_resp-reg_receiver"/>
</dbReference>
<evidence type="ECO:0000313" key="9">
    <source>
        <dbReference type="Proteomes" id="UP000192505"/>
    </source>
</evidence>
<evidence type="ECO:0000256" key="5">
    <source>
        <dbReference type="PROSITE-ProRule" id="PRU00169"/>
    </source>
</evidence>
<evidence type="ECO:0000313" key="8">
    <source>
        <dbReference type="EMBL" id="OQW86558.1"/>
    </source>
</evidence>
<keyword evidence="3" id="KW-0238">DNA-binding</keyword>
<protein>
    <recommendedName>
        <fullName evidence="10">Two component transcriptional regulator, LuxR family</fullName>
    </recommendedName>
</protein>
<comment type="caution">
    <text evidence="8">The sequence shown here is derived from an EMBL/GenBank/DDBJ whole genome shotgun (WGS) entry which is preliminary data.</text>
</comment>
<dbReference type="InterPro" id="IPR011006">
    <property type="entry name" value="CheY-like_superfamily"/>
</dbReference>
<dbReference type="PRINTS" id="PR00038">
    <property type="entry name" value="HTHLUXR"/>
</dbReference>
<dbReference type="PROSITE" id="PS50043">
    <property type="entry name" value="HTH_LUXR_2"/>
    <property type="match status" value="1"/>
</dbReference>
<dbReference type="GO" id="GO:0006355">
    <property type="term" value="P:regulation of DNA-templated transcription"/>
    <property type="evidence" value="ECO:0007669"/>
    <property type="project" value="InterPro"/>
</dbReference>
<feature type="domain" description="HTH luxR-type" evidence="6">
    <location>
        <begin position="142"/>
        <end position="208"/>
    </location>
</feature>
<dbReference type="PANTHER" id="PTHR43214">
    <property type="entry name" value="TWO-COMPONENT RESPONSE REGULATOR"/>
    <property type="match status" value="1"/>
</dbReference>
<proteinExistence type="predicted"/>
<dbReference type="SUPFAM" id="SSF46894">
    <property type="entry name" value="C-terminal effector domain of the bipartite response regulators"/>
    <property type="match status" value="1"/>
</dbReference>
<dbReference type="SMART" id="SM00421">
    <property type="entry name" value="HTH_LUXR"/>
    <property type="match status" value="1"/>
</dbReference>
<dbReference type="PROSITE" id="PS00622">
    <property type="entry name" value="HTH_LUXR_1"/>
    <property type="match status" value="1"/>
</dbReference>
<keyword evidence="2" id="KW-0805">Transcription regulation</keyword>
<dbReference type="AlphaFoldDB" id="A0A1W9KQQ2"/>
<dbReference type="Gene3D" id="3.40.50.2300">
    <property type="match status" value="1"/>
</dbReference>
<dbReference type="PROSITE" id="PS50110">
    <property type="entry name" value="RESPONSE_REGULATORY"/>
    <property type="match status" value="1"/>
</dbReference>
<accession>A0A1W9KQQ2</accession>
<name>A0A1W9KQQ2_9BURK</name>
<keyword evidence="4" id="KW-0804">Transcription</keyword>
<dbReference type="SUPFAM" id="SSF52172">
    <property type="entry name" value="CheY-like"/>
    <property type="match status" value="1"/>
</dbReference>
<sequence>MTIRILLVDDHQIFREALQRLLLSVTDLEVVGLANSGVEVLELARATAPHVICMDINMAGMNGIETTRSLHAALPGVKVVALSAYLEQRYVLEILQAGATGYVTKSEGCDELLHAIRAAAKGRTYLSSEVVALMAGDLLVQHAEPCQKTIGPREWQVLKLVADGHTSNVIASKLGIAAATVEVHRRNIMRKLDLHSVAELTRYVDSHVLPGRRYTD</sequence>
<dbReference type="InterPro" id="IPR000792">
    <property type="entry name" value="Tscrpt_reg_LuxR_C"/>
</dbReference>
<dbReference type="EMBL" id="MTEI01000015">
    <property type="protein sequence ID" value="OQW86558.1"/>
    <property type="molecule type" value="Genomic_DNA"/>
</dbReference>
<dbReference type="SMART" id="SM00448">
    <property type="entry name" value="REC"/>
    <property type="match status" value="1"/>
</dbReference>
<evidence type="ECO:0000259" key="7">
    <source>
        <dbReference type="PROSITE" id="PS50110"/>
    </source>
</evidence>
<evidence type="ECO:0000256" key="3">
    <source>
        <dbReference type="ARBA" id="ARBA00023125"/>
    </source>
</evidence>
<dbReference type="Pfam" id="PF00196">
    <property type="entry name" value="GerE"/>
    <property type="match status" value="1"/>
</dbReference>